<proteinExistence type="predicted"/>
<evidence type="ECO:0008006" key="4">
    <source>
        <dbReference type="Google" id="ProtNLM"/>
    </source>
</evidence>
<dbReference type="RefSeq" id="WP_020514280.1">
    <property type="nucleotide sequence ID" value="NZ_JBIAZU010000010.1"/>
</dbReference>
<evidence type="ECO:0000313" key="2">
    <source>
        <dbReference type="EMBL" id="MFF5297145.1"/>
    </source>
</evidence>
<reference evidence="2 3" key="1">
    <citation type="submission" date="2024-10" db="EMBL/GenBank/DDBJ databases">
        <title>The Natural Products Discovery Center: Release of the First 8490 Sequenced Strains for Exploring Actinobacteria Biosynthetic Diversity.</title>
        <authorList>
            <person name="Kalkreuter E."/>
            <person name="Kautsar S.A."/>
            <person name="Yang D."/>
            <person name="Bader C.D."/>
            <person name="Teijaro C.N."/>
            <person name="Fluegel L."/>
            <person name="Davis C.M."/>
            <person name="Simpson J.R."/>
            <person name="Lauterbach L."/>
            <person name="Steele A.D."/>
            <person name="Gui C."/>
            <person name="Meng S."/>
            <person name="Li G."/>
            <person name="Viehrig K."/>
            <person name="Ye F."/>
            <person name="Su P."/>
            <person name="Kiefer A.F."/>
            <person name="Nichols A."/>
            <person name="Cepeda A.J."/>
            <person name="Yan W."/>
            <person name="Fan B."/>
            <person name="Jiang Y."/>
            <person name="Adhikari A."/>
            <person name="Zheng C.-J."/>
            <person name="Schuster L."/>
            <person name="Cowan T.M."/>
            <person name="Smanski M.J."/>
            <person name="Chevrette M.G."/>
            <person name="De Carvalho L.P.S."/>
            <person name="Shen B."/>
        </authorList>
    </citation>
    <scope>NUCLEOTIDE SEQUENCE [LARGE SCALE GENOMIC DNA]</scope>
    <source>
        <strain evidence="2 3">NPDC000087</strain>
    </source>
</reference>
<dbReference type="Proteomes" id="UP001602245">
    <property type="component" value="Unassembled WGS sequence"/>
</dbReference>
<evidence type="ECO:0000256" key="1">
    <source>
        <dbReference type="SAM" id="MobiDB-lite"/>
    </source>
</evidence>
<feature type="region of interest" description="Disordered" evidence="1">
    <location>
        <begin position="102"/>
        <end position="126"/>
    </location>
</feature>
<feature type="region of interest" description="Disordered" evidence="1">
    <location>
        <begin position="201"/>
        <end position="223"/>
    </location>
</feature>
<gene>
    <name evidence="2" type="ORF">ACFY35_47585</name>
</gene>
<dbReference type="EMBL" id="JBIAZU010000010">
    <property type="protein sequence ID" value="MFF5297145.1"/>
    <property type="molecule type" value="Genomic_DNA"/>
</dbReference>
<accession>A0ABW6WX64</accession>
<protein>
    <recommendedName>
        <fullName evidence="4">Type III effector protein</fullName>
    </recommendedName>
</protein>
<evidence type="ECO:0000313" key="3">
    <source>
        <dbReference type="Proteomes" id="UP001602245"/>
    </source>
</evidence>
<keyword evidence="3" id="KW-1185">Reference proteome</keyword>
<organism evidence="2 3">
    <name type="scientific">Paractinoplanes globisporus</name>
    <dbReference type="NCBI Taxonomy" id="113565"/>
    <lineage>
        <taxon>Bacteria</taxon>
        <taxon>Bacillati</taxon>
        <taxon>Actinomycetota</taxon>
        <taxon>Actinomycetes</taxon>
        <taxon>Micromonosporales</taxon>
        <taxon>Micromonosporaceae</taxon>
        <taxon>Paractinoplanes</taxon>
    </lineage>
</organism>
<feature type="compositionally biased region" description="Basic residues" evidence="1">
    <location>
        <begin position="210"/>
        <end position="223"/>
    </location>
</feature>
<sequence>MPDTSDTPAISAGLPPARHDLTEVAAAVAATAHAVQQPTVDSPAVSGADLLHALVLLRWAQTELAGIEPVLISAARAAGVSWQALAPALGVASRQAAERRYLRSAAAPTDQPADTRDDRVQAERDRRATHRAVAQWANDNTADLRRLAGQITALTDLGAAATSDLAQLHQALGDPDATALPDLLAAAHQHLPDHPDLAAQIDTVTDRTNQIRRQHPRRRGDTS</sequence>
<name>A0ABW6WX64_9ACTN</name>
<feature type="compositionally biased region" description="Basic and acidic residues" evidence="1">
    <location>
        <begin position="113"/>
        <end position="126"/>
    </location>
</feature>
<comment type="caution">
    <text evidence="2">The sequence shown here is derived from an EMBL/GenBank/DDBJ whole genome shotgun (WGS) entry which is preliminary data.</text>
</comment>